<dbReference type="Pfam" id="PF00326">
    <property type="entry name" value="Peptidase_S9"/>
    <property type="match status" value="1"/>
</dbReference>
<dbReference type="Proteomes" id="UP000245533">
    <property type="component" value="Unassembled WGS sequence"/>
</dbReference>
<dbReference type="GO" id="GO:0006508">
    <property type="term" value="P:proteolysis"/>
    <property type="evidence" value="ECO:0007669"/>
    <property type="project" value="InterPro"/>
</dbReference>
<name>A0A316TXJ4_9BACT</name>
<keyword evidence="1" id="KW-0732">Signal</keyword>
<protein>
    <submittedName>
        <fullName evidence="4">S9 family peptidase</fullName>
    </submittedName>
</protein>
<dbReference type="InterPro" id="IPR011042">
    <property type="entry name" value="6-blade_b-propeller_TolB-like"/>
</dbReference>
<dbReference type="Gene3D" id="2.140.10.30">
    <property type="entry name" value="Dipeptidylpeptidase IV, N-terminal domain"/>
    <property type="match status" value="1"/>
</dbReference>
<sequence length="700" mass="80272">MRFLCLTALSLLFFLISLPADAQDVPESLTLKEIFHEPVIPGIRPQFRYFNATGDTLYFAWNDSSYYDTGLYKMALSGGDPVKADEEALPPRSIVSPNNRFMVYSEEGDLYVSRTDGSAARRIIATKERDVSPVWSPNSRKLAFIRSGDVWVTDVVTPQLIQVTSRDSDEPGFSIRGWAGSSRLILSQSDFSDSRTIYFPEYADEFVVPGASSRGIPDVTFFSAHIDSARIDTLLTGWNRSSAAGSYSGNFAVIDAADDSLKSREIIVYNFRDNSESILFEDTTDGWLSGTSIRFAPRTDRLLFTSEQSGWNHLYLANLLTGDVQQLTSGEFEITWSRWLDDQTILYVSNEADYGERHIFIHNLREGTARQLTSDDTYRYQFVLSPDNENLIYAKTDFNRPYDLYMIDLTAEDPEENQLTQSVPGSFYDYNWQDEQYVRFTGRDGETELSMSVLYPEGFDTRDSATEYPVVVFVHGAGSLQNVYKGWSNNYWREYMFNQYLLKHGYVVIEVDYRHSTGYGRKFREDVTNWMGKYETEDIVDGLDWVENHTDGALDLGRVGIYGGSYGGFMALYAVTAEPERFHAAAALRKVTNWRNYYYANPWYTLPRLGNPEEVPEHYDRSSPLTYASELQHPVILLHGLIDDNVGSQDAFQYAEELVQSGNTNFEMMIYPSERHGFSDPDSWYDEYFRIFQFFEEHLK</sequence>
<dbReference type="Gene3D" id="3.40.50.1820">
    <property type="entry name" value="alpha/beta hydrolase"/>
    <property type="match status" value="1"/>
</dbReference>
<dbReference type="PANTHER" id="PTHR11731">
    <property type="entry name" value="PROTEASE FAMILY S9B,C DIPEPTIDYL-PEPTIDASE IV-RELATED"/>
    <property type="match status" value="1"/>
</dbReference>
<evidence type="ECO:0000256" key="1">
    <source>
        <dbReference type="SAM" id="SignalP"/>
    </source>
</evidence>
<dbReference type="GO" id="GO:0008236">
    <property type="term" value="F:serine-type peptidase activity"/>
    <property type="evidence" value="ECO:0007669"/>
    <property type="project" value="InterPro"/>
</dbReference>
<dbReference type="OrthoDB" id="9812921at2"/>
<dbReference type="InterPro" id="IPR029058">
    <property type="entry name" value="AB_hydrolase_fold"/>
</dbReference>
<evidence type="ECO:0000313" key="5">
    <source>
        <dbReference type="Proteomes" id="UP000245533"/>
    </source>
</evidence>
<feature type="domain" description="Dipeptidylpeptidase IV N-terminal" evidence="3">
    <location>
        <begin position="107"/>
        <end position="169"/>
    </location>
</feature>
<gene>
    <name evidence="4" type="ORF">DDZ15_01140</name>
</gene>
<dbReference type="SUPFAM" id="SSF82171">
    <property type="entry name" value="DPP6 N-terminal domain-like"/>
    <property type="match status" value="1"/>
</dbReference>
<dbReference type="InterPro" id="IPR002469">
    <property type="entry name" value="Peptidase_S9B_N"/>
</dbReference>
<organism evidence="4 5">
    <name type="scientific">Rhodohalobacter mucosus</name>
    <dbReference type="NCBI Taxonomy" id="2079485"/>
    <lineage>
        <taxon>Bacteria</taxon>
        <taxon>Pseudomonadati</taxon>
        <taxon>Balneolota</taxon>
        <taxon>Balneolia</taxon>
        <taxon>Balneolales</taxon>
        <taxon>Balneolaceae</taxon>
        <taxon>Rhodohalobacter</taxon>
    </lineage>
</organism>
<feature type="domain" description="Dipeptidylpeptidase IV N-terminal" evidence="3">
    <location>
        <begin position="266"/>
        <end position="401"/>
    </location>
</feature>
<reference evidence="4 5" key="1">
    <citation type="submission" date="2018-05" db="EMBL/GenBank/DDBJ databases">
        <title>Rhodohalobacter halophilus gen. nov., sp. nov., a moderately halophilic member of the family Balneolaceae.</title>
        <authorList>
            <person name="Liu Z.-W."/>
        </authorList>
    </citation>
    <scope>NUCLEOTIDE SEQUENCE [LARGE SCALE GENOMIC DNA]</scope>
    <source>
        <strain evidence="4 5">8A47</strain>
    </source>
</reference>
<evidence type="ECO:0000259" key="2">
    <source>
        <dbReference type="Pfam" id="PF00326"/>
    </source>
</evidence>
<dbReference type="SUPFAM" id="SSF53474">
    <property type="entry name" value="alpha/beta-Hydrolases"/>
    <property type="match status" value="1"/>
</dbReference>
<dbReference type="Pfam" id="PF00930">
    <property type="entry name" value="DPPIV_N"/>
    <property type="match status" value="2"/>
</dbReference>
<dbReference type="AlphaFoldDB" id="A0A316TXJ4"/>
<dbReference type="EMBL" id="QGGB01000002">
    <property type="protein sequence ID" value="PWN08025.1"/>
    <property type="molecule type" value="Genomic_DNA"/>
</dbReference>
<dbReference type="InterPro" id="IPR050278">
    <property type="entry name" value="Serine_Prot_S9B/DPPIV"/>
</dbReference>
<feature type="domain" description="Peptidase S9 prolyl oligopeptidase catalytic" evidence="2">
    <location>
        <begin position="495"/>
        <end position="700"/>
    </location>
</feature>
<evidence type="ECO:0000259" key="3">
    <source>
        <dbReference type="Pfam" id="PF00930"/>
    </source>
</evidence>
<dbReference type="PANTHER" id="PTHR11731:SF193">
    <property type="entry name" value="DIPEPTIDYL PEPTIDASE 9"/>
    <property type="match status" value="1"/>
</dbReference>
<dbReference type="Gene3D" id="2.120.10.30">
    <property type="entry name" value="TolB, C-terminal domain"/>
    <property type="match status" value="1"/>
</dbReference>
<dbReference type="GO" id="GO:0008239">
    <property type="term" value="F:dipeptidyl-peptidase activity"/>
    <property type="evidence" value="ECO:0007669"/>
    <property type="project" value="TreeGrafter"/>
</dbReference>
<feature type="chain" id="PRO_5016444387" evidence="1">
    <location>
        <begin position="23"/>
        <end position="700"/>
    </location>
</feature>
<evidence type="ECO:0000313" key="4">
    <source>
        <dbReference type="EMBL" id="PWN08025.1"/>
    </source>
</evidence>
<comment type="caution">
    <text evidence="4">The sequence shown here is derived from an EMBL/GenBank/DDBJ whole genome shotgun (WGS) entry which is preliminary data.</text>
</comment>
<accession>A0A316TXJ4</accession>
<proteinExistence type="predicted"/>
<keyword evidence="5" id="KW-1185">Reference proteome</keyword>
<dbReference type="InterPro" id="IPR001375">
    <property type="entry name" value="Peptidase_S9_cat"/>
</dbReference>
<feature type="signal peptide" evidence="1">
    <location>
        <begin position="1"/>
        <end position="22"/>
    </location>
</feature>